<gene>
    <name evidence="2" type="ORF">LSINAPIS_LOCUS2666</name>
</gene>
<name>A0A5E4PWE1_9NEOP</name>
<dbReference type="EMBL" id="FZQP02000571">
    <property type="protein sequence ID" value="VVC89585.1"/>
    <property type="molecule type" value="Genomic_DNA"/>
</dbReference>
<reference evidence="2 3" key="1">
    <citation type="submission" date="2017-07" db="EMBL/GenBank/DDBJ databases">
        <authorList>
            <person name="Talla V."/>
            <person name="Backstrom N."/>
        </authorList>
    </citation>
    <scope>NUCLEOTIDE SEQUENCE [LARGE SCALE GENOMIC DNA]</scope>
</reference>
<evidence type="ECO:0000313" key="2">
    <source>
        <dbReference type="EMBL" id="VVC89585.1"/>
    </source>
</evidence>
<dbReference type="AlphaFoldDB" id="A0A5E4PWE1"/>
<organism evidence="2 3">
    <name type="scientific">Leptidea sinapis</name>
    <dbReference type="NCBI Taxonomy" id="189913"/>
    <lineage>
        <taxon>Eukaryota</taxon>
        <taxon>Metazoa</taxon>
        <taxon>Ecdysozoa</taxon>
        <taxon>Arthropoda</taxon>
        <taxon>Hexapoda</taxon>
        <taxon>Insecta</taxon>
        <taxon>Pterygota</taxon>
        <taxon>Neoptera</taxon>
        <taxon>Endopterygota</taxon>
        <taxon>Lepidoptera</taxon>
        <taxon>Glossata</taxon>
        <taxon>Ditrysia</taxon>
        <taxon>Papilionoidea</taxon>
        <taxon>Pieridae</taxon>
        <taxon>Dismorphiinae</taxon>
        <taxon>Leptidea</taxon>
    </lineage>
</organism>
<feature type="region of interest" description="Disordered" evidence="1">
    <location>
        <begin position="29"/>
        <end position="80"/>
    </location>
</feature>
<keyword evidence="3" id="KW-1185">Reference proteome</keyword>
<protein>
    <submittedName>
        <fullName evidence="2">Uncharacterized protein</fullName>
    </submittedName>
</protein>
<accession>A0A5E4PWE1</accession>
<evidence type="ECO:0000256" key="1">
    <source>
        <dbReference type="SAM" id="MobiDB-lite"/>
    </source>
</evidence>
<proteinExistence type="predicted"/>
<evidence type="ECO:0000313" key="3">
    <source>
        <dbReference type="Proteomes" id="UP000324832"/>
    </source>
</evidence>
<dbReference type="Proteomes" id="UP000324832">
    <property type="component" value="Unassembled WGS sequence"/>
</dbReference>
<sequence length="80" mass="8456">MLWPTPAVKLNGSDKWQAVGHLPGAILVQTGRRHPPAGGAAPRARAPRPRPAPHAAPQTAQRRSPHPETLPGDVRVTSAL</sequence>